<name>A0AAV4WBA2_9ARAC</name>
<proteinExistence type="predicted"/>
<sequence>MKVRTKRVIRFTSSARILDRGRCNISLTSCYKKVKVSVAEVQCANRFLMDYDSSPVIYYPGHNRLVNKCVIIGSVQIIQWYEDFNEVSKWCRFHYII</sequence>
<evidence type="ECO:0000313" key="2">
    <source>
        <dbReference type="Proteomes" id="UP001054837"/>
    </source>
</evidence>
<evidence type="ECO:0000313" key="1">
    <source>
        <dbReference type="EMBL" id="GIY78570.1"/>
    </source>
</evidence>
<protein>
    <submittedName>
        <fullName evidence="1">Uncharacterized protein</fullName>
    </submittedName>
</protein>
<keyword evidence="2" id="KW-1185">Reference proteome</keyword>
<accession>A0AAV4WBA2</accession>
<reference evidence="1 2" key="1">
    <citation type="submission" date="2021-06" db="EMBL/GenBank/DDBJ databases">
        <title>Caerostris darwini draft genome.</title>
        <authorList>
            <person name="Kono N."/>
            <person name="Arakawa K."/>
        </authorList>
    </citation>
    <scope>NUCLEOTIDE SEQUENCE [LARGE SCALE GENOMIC DNA]</scope>
</reference>
<comment type="caution">
    <text evidence="1">The sequence shown here is derived from an EMBL/GenBank/DDBJ whole genome shotgun (WGS) entry which is preliminary data.</text>
</comment>
<organism evidence="1 2">
    <name type="scientific">Caerostris darwini</name>
    <dbReference type="NCBI Taxonomy" id="1538125"/>
    <lineage>
        <taxon>Eukaryota</taxon>
        <taxon>Metazoa</taxon>
        <taxon>Ecdysozoa</taxon>
        <taxon>Arthropoda</taxon>
        <taxon>Chelicerata</taxon>
        <taxon>Arachnida</taxon>
        <taxon>Araneae</taxon>
        <taxon>Araneomorphae</taxon>
        <taxon>Entelegynae</taxon>
        <taxon>Araneoidea</taxon>
        <taxon>Araneidae</taxon>
        <taxon>Caerostris</taxon>
    </lineage>
</organism>
<dbReference type="EMBL" id="BPLQ01014259">
    <property type="protein sequence ID" value="GIY78570.1"/>
    <property type="molecule type" value="Genomic_DNA"/>
</dbReference>
<dbReference type="Proteomes" id="UP001054837">
    <property type="component" value="Unassembled WGS sequence"/>
</dbReference>
<dbReference type="AlphaFoldDB" id="A0AAV4WBA2"/>
<gene>
    <name evidence="1" type="ORF">CDAR_14941</name>
</gene>